<evidence type="ECO:0000259" key="7">
    <source>
        <dbReference type="PROSITE" id="PS52004"/>
    </source>
</evidence>
<dbReference type="Pfam" id="PF08659">
    <property type="entry name" value="KR"/>
    <property type="match status" value="2"/>
</dbReference>
<name>A0ABW7XCG1_9NOCA</name>
<feature type="domain" description="PKS/mFAS DH" evidence="8">
    <location>
        <begin position="2314"/>
        <end position="2585"/>
    </location>
</feature>
<dbReference type="CDD" id="cd08956">
    <property type="entry name" value="KR_3_FAS_SDR_x"/>
    <property type="match status" value="2"/>
</dbReference>
<dbReference type="Pfam" id="PF00550">
    <property type="entry name" value="PP-binding"/>
    <property type="match status" value="2"/>
</dbReference>
<dbReference type="PROSITE" id="PS00012">
    <property type="entry name" value="PHOSPHOPANTETHEINE"/>
    <property type="match status" value="2"/>
</dbReference>
<dbReference type="Pfam" id="PF16197">
    <property type="entry name" value="KAsynt_C_assoc"/>
    <property type="match status" value="2"/>
</dbReference>
<dbReference type="PROSITE" id="PS52019">
    <property type="entry name" value="PKS_MFAS_DH"/>
    <property type="match status" value="2"/>
</dbReference>
<dbReference type="InterPro" id="IPR016039">
    <property type="entry name" value="Thiolase-like"/>
</dbReference>
<dbReference type="InterPro" id="IPR057326">
    <property type="entry name" value="KR_dom"/>
</dbReference>
<dbReference type="InterPro" id="IPR014043">
    <property type="entry name" value="Acyl_transferase_dom"/>
</dbReference>
<dbReference type="InterPro" id="IPR032821">
    <property type="entry name" value="PKS_assoc"/>
</dbReference>
<feature type="domain" description="Carrier" evidence="6">
    <location>
        <begin position="3059"/>
        <end position="3134"/>
    </location>
</feature>
<dbReference type="InterPro" id="IPR020806">
    <property type="entry name" value="PKS_PP-bd"/>
</dbReference>
<feature type="non-terminal residue" evidence="9">
    <location>
        <position position="1"/>
    </location>
</feature>
<organism evidence="9 10">
    <name type="scientific">Nocardia xishanensis</name>
    <dbReference type="NCBI Taxonomy" id="238964"/>
    <lineage>
        <taxon>Bacteria</taxon>
        <taxon>Bacillati</taxon>
        <taxon>Actinomycetota</taxon>
        <taxon>Actinomycetes</taxon>
        <taxon>Mycobacteriales</taxon>
        <taxon>Nocardiaceae</taxon>
        <taxon>Nocardia</taxon>
    </lineage>
</organism>
<feature type="region of interest" description="N-terminal hotdog fold" evidence="5">
    <location>
        <begin position="595"/>
        <end position="720"/>
    </location>
</feature>
<gene>
    <name evidence="9" type="ORF">ACH49W_35535</name>
</gene>
<keyword evidence="1" id="KW-0596">Phosphopantetheine</keyword>
<feature type="region of interest" description="N-terminal hotdog fold" evidence="5">
    <location>
        <begin position="2314"/>
        <end position="2439"/>
    </location>
</feature>
<feature type="active site" description="Proton donor; for dehydratase activity" evidence="5">
    <location>
        <position position="2510"/>
    </location>
</feature>
<dbReference type="Gene3D" id="3.40.366.10">
    <property type="entry name" value="Malonyl-Coenzyme A Acyl Carrier Protein, domain 2"/>
    <property type="match status" value="2"/>
</dbReference>
<keyword evidence="2" id="KW-0597">Phosphoprotein</keyword>
<dbReference type="SUPFAM" id="SSF52151">
    <property type="entry name" value="FabD/lysophospholipase-like"/>
    <property type="match status" value="2"/>
</dbReference>
<dbReference type="InterPro" id="IPR049552">
    <property type="entry name" value="PKS_DH_N"/>
</dbReference>
<evidence type="ECO:0000313" key="9">
    <source>
        <dbReference type="EMBL" id="MFI2478680.1"/>
    </source>
</evidence>
<feature type="domain" description="Carrier" evidence="6">
    <location>
        <begin position="1341"/>
        <end position="1416"/>
    </location>
</feature>
<feature type="domain" description="PKS/mFAS DH" evidence="8">
    <location>
        <begin position="595"/>
        <end position="870"/>
    </location>
</feature>
<dbReference type="SMART" id="SM00825">
    <property type="entry name" value="PKS_KS"/>
    <property type="match status" value="1"/>
</dbReference>
<dbReference type="InterPro" id="IPR013968">
    <property type="entry name" value="PKS_KR"/>
</dbReference>
<evidence type="ECO:0000256" key="1">
    <source>
        <dbReference type="ARBA" id="ARBA00022450"/>
    </source>
</evidence>
<dbReference type="InterPro" id="IPR016036">
    <property type="entry name" value="Malonyl_transacylase_ACP-bd"/>
</dbReference>
<evidence type="ECO:0000256" key="5">
    <source>
        <dbReference type="PROSITE-ProRule" id="PRU01363"/>
    </source>
</evidence>
<dbReference type="InterPro" id="IPR020841">
    <property type="entry name" value="PKS_Beta-ketoAc_synthase_dom"/>
</dbReference>
<dbReference type="Gene3D" id="1.10.1200.10">
    <property type="entry name" value="ACP-like"/>
    <property type="match status" value="2"/>
</dbReference>
<dbReference type="InterPro" id="IPR009081">
    <property type="entry name" value="PP-bd_ACP"/>
</dbReference>
<dbReference type="SUPFAM" id="SSF51735">
    <property type="entry name" value="NAD(P)-binding Rossmann-fold domains"/>
    <property type="match status" value="4"/>
</dbReference>
<protein>
    <submittedName>
        <fullName evidence="9">SDR family NAD(P)-dependent oxidoreductase</fullName>
    </submittedName>
</protein>
<proteinExistence type="predicted"/>
<comment type="caution">
    <text evidence="9">The sequence shown here is derived from an EMBL/GenBank/DDBJ whole genome shotgun (WGS) entry which is preliminary data.</text>
</comment>
<dbReference type="InterPro" id="IPR001227">
    <property type="entry name" value="Ac_transferase_dom_sf"/>
</dbReference>
<dbReference type="PANTHER" id="PTHR43775">
    <property type="entry name" value="FATTY ACID SYNTHASE"/>
    <property type="match status" value="1"/>
</dbReference>
<reference evidence="9 10" key="1">
    <citation type="submission" date="2024-10" db="EMBL/GenBank/DDBJ databases">
        <title>The Natural Products Discovery Center: Release of the First 8490 Sequenced Strains for Exploring Actinobacteria Biosynthetic Diversity.</title>
        <authorList>
            <person name="Kalkreuter E."/>
            <person name="Kautsar S.A."/>
            <person name="Yang D."/>
            <person name="Bader C.D."/>
            <person name="Teijaro C.N."/>
            <person name="Fluegel L."/>
            <person name="Davis C.M."/>
            <person name="Simpson J.R."/>
            <person name="Lauterbach L."/>
            <person name="Steele A.D."/>
            <person name="Gui C."/>
            <person name="Meng S."/>
            <person name="Li G."/>
            <person name="Viehrig K."/>
            <person name="Ye F."/>
            <person name="Su P."/>
            <person name="Kiefer A.F."/>
            <person name="Nichols A."/>
            <person name="Cepeda A.J."/>
            <person name="Yan W."/>
            <person name="Fan B."/>
            <person name="Jiang Y."/>
            <person name="Adhikari A."/>
            <person name="Zheng C.-J."/>
            <person name="Schuster L."/>
            <person name="Cowan T.M."/>
            <person name="Smanski M.J."/>
            <person name="Chevrette M.G."/>
            <person name="De Carvalho L.P.S."/>
            <person name="Shen B."/>
        </authorList>
    </citation>
    <scope>NUCLEOTIDE SEQUENCE [LARGE SCALE GENOMIC DNA]</scope>
    <source>
        <strain evidence="9 10">NPDC019275</strain>
    </source>
</reference>
<accession>A0ABW7XCG1</accession>
<sequence>SPADVDVVEAHGTGTRLGDPIEAQALLATYGRRDPGAEPVWLGSLKSNIGHTQAAAGIGGVIKMVEALRRGVLPKTLHVDLPTSQVDWSAGRVSLLAEERTWPTVGRARRAAVSSFGISGTNAHVILEQAPDDLSAGSAEGTDDVARGVDPAIPNVLVLSGHSAGAVRDSATALAALLGDTEVTPSDVAFSLTRRSVFEHRAVVLGRGREELVAGLEALARGDSGAAVVKGAAAAGKTGWLFTGQGSQRVGMGRELYGRFPVFAAAIDEICGHFDGVLGDSLREVIFSDPNGELDSTVWTQAALFAVELALAALLRSWGVEPDVVVGHSVGGLAAACVAGVMTVADACAVVAARGQLMQETAEGVMVAVRASEAEIAGLLTEMPDGEVSIAAVNGPESVVISGDPEAVAALANRYEDRRVRRLSVNRAFHSARMTPVVERLEQVLTGITLSPPRIPVVSDSTGALLTAEEATSPRYWAEHVRRPVRFADAVVTLRTLGVSRCVELGPDPVLTAVLGELQPMSTGMLRAGRAESHTALAGLAHLHVHGHAVDWSATLPAGRRVPLPTYPFQRTHYWLSTDAPRGGADALGFEPVEHAILTAATELPGGAGHMFSGRLTATSPVWLREHAIHGTLILPGVAYLDMMLHVAGMIGCDRVDELTHYVFMAIPDQGALHLRVLVEPADTAGRHPFALYSRAADAQPDVEWAHHAGGLLSTAGAAPDFALREWPPAGADAIDAAEFYRAATEAGLGYGPYFSGLRRIWSVGDERYAEVSLPDGASPNGYGIHPGLLDSVIQPSVLVPAEGPHELDVRVPFSWGGAVLHATRAARVRVRIAPVAEGEVRLEIADETGAPVMTIDSLVLRVVNPEQTSAARSADLDGLHQVTWTPLPVQDSAPGDTTAVLGDSAMADATGWDDHSDLAALLAAVRGGAAAPESLVVRVRSESADPAESGRLLGHRVLALAQEVLADDRLTSRVVVVTEGAVTPVRDIGAACVWGLIRSVQAEHPGRFVLVDIDDADGLRLLPAAIATGEPQLAIRGAAFHVPRLARFAATPDGPHWPMDGTVLITGGTGALGVAVARHLVVEHGVTRLLLVSRRGADAPGATDVAAELCARGAQVTIVACDIADRTATAELLAALPDSAPLRGIVHCAGALDDGVVAALTPERIDTVLRSKAHGAWNLHELTRDHELDAFVLFSSAIGVLGGPGQGNYAAANAFLDALAEHRVSHNLPGLSLAWGLWADEAGMGGRLGAQDRARLARTGLSPLPSEQALALLDASVSMDRAVLVPAKLDLAAIQATADSASALLRGLVRPPRNQQPRSDAPRTLLARDLAALDDADRVAHLTDVVGTEVAAVLGHDTTASIDPRQQFKDLGFDSLSAVELRNTLNTITGLRLPATLLFDFPTLNELAAQLNSELAGTRPETRAPVRRRASVGDPVVIVGVGCRFPGGVASSDDLWDLVAEGVDAVSGFPVNRGWDPGVIDPMGGPGKSYLGIGGFVHDADRFDAEFFGISPREALAMDPQQRVLLEVAWEALEHAGIDPTALRGSETGVFLGVVGQEYASLSRVGTEGVEGYLLTGTTVSVASGRVAYALGLEGPAVTVDTACSSSLVALHQAAAALRAGECDMALAGGVAVLATPGMFVEFSRLNGLAADGRCKSFADAADGTTWAEGAGVLVLERLSDARRLGHEVLAVVRGSAVNQDGASNGLSAPNGPAQQRVIRAALAAAGLDASDVDAVEAHGTGTRLGDPIEAQAILATYGQRRQDAEPLWLGSLKSNIGHAQAAAGIGGVIKMVEALRRGVLPKTLHVNSPTTQVDWTSGRVELLTEPRDWPEVGRTRRAAVSSFGISGTNAHVILEQAPAQVVADPGGDKYARALPVAVALSGRSDAALRAAGDRLAGALRAGADPRDMALSLSRRTVFDHRAVVVGDGPDELAAGLRALAGGVPNTNLALGVADSGKTAWLFTGQGAQRPGMGRELYEVFPVFAAAVDDACGHFDALLGGSLREVIFAAESDALDSTIWAQAGLFAVELGLAALLDSWGLTPDVVAGHSLGGLVAAHVAGVLSVADACAVVAARGRLMEAVGAGAMASVSASEADVSAVLTQVPGVSIAAVNGPQSVVVSGDRDAVARVVARFADRRTRWLRVGKGFHSAHMDPVAGRLEEVFARVALSPPRIPVVSDCTGEPLSPEQATSPRYWAEHVRRPVRFGDSVRCLRTMGVTRCVELGPDPALSVLIGEAGPASTSLLRSGREEVRTVLAALAHLHVRGQAVDWSRVSPGGRRITLPTYPFQRSSYWLTPSGRPSVATAGLADTGHPLLGAAVEIPGSGEIVYTGRLSVRSQPWLAQHAVHGIIVLPGVAYVDLLLGVGADVGARHIEELVHHRLLTVPEDRARLLRVTVSAVDSSGIRQAVLYSRAEDAARDAAWVRHATAELSADESLPTMDFPDWPPAGSAPVDIDEFYRRLVGLGFDYGPIFQGVRACWTEGEVTYAEVALAADVDARSFALHPALLDSALHPLMLWEQSESVRLPYSWRGVTAYAAGRTEVRVRLRRTGEDTLALDITDTAGEPVLRVDTLTTRSAAPDQVGAAAEAAEPLYEMTWVPVTGPAARSTGVRWAVLGDPATAAALRAVGMDVTDHRDLVSVAESSDYLVVAVSGAAPTPDAVHAEVTAQLATVQEHLAGAAGYRLIVLTRHAVVLDGDTAEPDLAGAAVWGLVRSAQSEEPDRIVLVDHDGASASLRALAAAVDSGEPQVAIRRGVVTVPRLAPATVSADVPAEFDTEATVLITGGTGALGAVLARHVVRRRGARHLVLLSRRGPDADGASELVAELTAAGAAVRVVACDVADRAALAAVLASIPPQHPLTAVIHTAGTLDDGAIASLTPTRLSRVLAPKVDAAWHLHELTTDVELSSFVVFSSIAGLIGNRGQGNYAAANTFLDALAQHRRNRGLPAQSLAWGLWEQASRMTAGLDQVDLDRLRRTGIRRLPTDLALRLFDTAAAAPHALLVPAQLDLDMLNRGDGQAPAVLRGVVRATGARARTRPDQGTRLRERLRGSSAAEQNAVLLDHVRTVLANVLGHGSTAMIDAHRGFSEMGVDSLTTIELRDRFTESTGLRLPLSALFDYPTPAGLAAHLRIELNTAATESPDAPAPEPLGELDRLEQSIQRSNPRDRAALIARLKAMTARLDDAAESVGSEVPAFDNDDDIYAFIDNELGLAEPTADKD</sequence>
<keyword evidence="10" id="KW-1185">Reference proteome</keyword>
<feature type="region of interest" description="C-terminal hotdog fold" evidence="5">
    <location>
        <begin position="732"/>
        <end position="870"/>
    </location>
</feature>
<dbReference type="SUPFAM" id="SSF55048">
    <property type="entry name" value="Probable ACP-binding domain of malonyl-CoA ACP transacylase"/>
    <property type="match status" value="2"/>
</dbReference>
<dbReference type="RefSeq" id="WP_397096300.1">
    <property type="nucleotide sequence ID" value="NZ_JBIRYO010000050.1"/>
</dbReference>
<dbReference type="Gene3D" id="3.10.129.110">
    <property type="entry name" value="Polyketide synthase dehydratase"/>
    <property type="match status" value="2"/>
</dbReference>
<dbReference type="InterPro" id="IPR020807">
    <property type="entry name" value="PKS_DH"/>
</dbReference>
<dbReference type="SUPFAM" id="SSF47336">
    <property type="entry name" value="ACP-like"/>
    <property type="match status" value="2"/>
</dbReference>
<dbReference type="InterPro" id="IPR050091">
    <property type="entry name" value="PKS_NRPS_Biosynth_Enz"/>
</dbReference>
<evidence type="ECO:0000256" key="4">
    <source>
        <dbReference type="ARBA" id="ARBA00023315"/>
    </source>
</evidence>
<dbReference type="InterPro" id="IPR018201">
    <property type="entry name" value="Ketoacyl_synth_AS"/>
</dbReference>
<dbReference type="Pfam" id="PF22953">
    <property type="entry name" value="SpnB_Rossmann"/>
    <property type="match status" value="2"/>
</dbReference>
<dbReference type="InterPro" id="IPR016035">
    <property type="entry name" value="Acyl_Trfase/lysoPLipase"/>
</dbReference>
<dbReference type="CDD" id="cd00833">
    <property type="entry name" value="PKS"/>
    <property type="match status" value="2"/>
</dbReference>
<feature type="domain" description="Ketosynthase family 3 (KS3)" evidence="7">
    <location>
        <begin position="1"/>
        <end position="129"/>
    </location>
</feature>
<evidence type="ECO:0000256" key="2">
    <source>
        <dbReference type="ARBA" id="ARBA00022553"/>
    </source>
</evidence>
<feature type="region of interest" description="C-terminal hotdog fold" evidence="5">
    <location>
        <begin position="2451"/>
        <end position="2585"/>
    </location>
</feature>
<dbReference type="Pfam" id="PF00109">
    <property type="entry name" value="ketoacyl-synt"/>
    <property type="match status" value="1"/>
</dbReference>
<dbReference type="Proteomes" id="UP001611415">
    <property type="component" value="Unassembled WGS sequence"/>
</dbReference>
<dbReference type="SMART" id="SM00823">
    <property type="entry name" value="PKS_PP"/>
    <property type="match status" value="2"/>
</dbReference>
<dbReference type="InterPro" id="IPR006162">
    <property type="entry name" value="Ppantetheine_attach_site"/>
</dbReference>
<dbReference type="Gene3D" id="3.40.47.10">
    <property type="match status" value="2"/>
</dbReference>
<dbReference type="PROSITE" id="PS00606">
    <property type="entry name" value="KS3_1"/>
    <property type="match status" value="1"/>
</dbReference>
<evidence type="ECO:0000259" key="8">
    <source>
        <dbReference type="PROSITE" id="PS52019"/>
    </source>
</evidence>
<dbReference type="Pfam" id="PF00698">
    <property type="entry name" value="Acyl_transf_1"/>
    <property type="match status" value="2"/>
</dbReference>
<feature type="active site" description="Proton donor; for dehydratase activity" evidence="5">
    <location>
        <position position="791"/>
    </location>
</feature>
<dbReference type="SMART" id="SM00826">
    <property type="entry name" value="PKS_DH"/>
    <property type="match status" value="2"/>
</dbReference>
<dbReference type="SMART" id="SM01294">
    <property type="entry name" value="PKS_PP_betabranch"/>
    <property type="match status" value="2"/>
</dbReference>
<dbReference type="InterPro" id="IPR036291">
    <property type="entry name" value="NAD(P)-bd_dom_sf"/>
</dbReference>
<dbReference type="InterPro" id="IPR055123">
    <property type="entry name" value="SpnB-like_Rossmann"/>
</dbReference>
<dbReference type="Pfam" id="PF02801">
    <property type="entry name" value="Ketoacyl-synt_C"/>
    <property type="match status" value="2"/>
</dbReference>
<dbReference type="InterPro" id="IPR014031">
    <property type="entry name" value="Ketoacyl_synth_C"/>
</dbReference>
<evidence type="ECO:0000256" key="3">
    <source>
        <dbReference type="ARBA" id="ARBA00022679"/>
    </source>
</evidence>
<dbReference type="InterPro" id="IPR049900">
    <property type="entry name" value="PKS_mFAS_DH"/>
</dbReference>
<evidence type="ECO:0000313" key="10">
    <source>
        <dbReference type="Proteomes" id="UP001611415"/>
    </source>
</evidence>
<feature type="domain" description="Ketosynthase family 3 (KS3)" evidence="7">
    <location>
        <begin position="1434"/>
        <end position="1858"/>
    </location>
</feature>
<keyword evidence="3" id="KW-0808">Transferase</keyword>
<dbReference type="InterPro" id="IPR042104">
    <property type="entry name" value="PKS_dehydratase_sf"/>
</dbReference>
<dbReference type="Pfam" id="PF14765">
    <property type="entry name" value="PS-DH"/>
    <property type="match status" value="2"/>
</dbReference>
<dbReference type="PANTHER" id="PTHR43775:SF51">
    <property type="entry name" value="INACTIVE PHENOLPHTHIOCEROL SYNTHESIS POLYKETIDE SYNTHASE TYPE I PKS1-RELATED"/>
    <property type="match status" value="1"/>
</dbReference>
<dbReference type="PROSITE" id="PS50075">
    <property type="entry name" value="CARRIER"/>
    <property type="match status" value="2"/>
</dbReference>
<dbReference type="Gene3D" id="3.30.70.3290">
    <property type="match status" value="2"/>
</dbReference>
<feature type="active site" description="Proton acceptor; for dehydratase activity" evidence="5">
    <location>
        <position position="2346"/>
    </location>
</feature>
<evidence type="ECO:0000259" key="6">
    <source>
        <dbReference type="PROSITE" id="PS50075"/>
    </source>
</evidence>
<keyword evidence="4" id="KW-0012">Acyltransferase</keyword>
<dbReference type="PROSITE" id="PS52004">
    <property type="entry name" value="KS3_2"/>
    <property type="match status" value="2"/>
</dbReference>
<dbReference type="Gene3D" id="3.40.50.720">
    <property type="entry name" value="NAD(P)-binding Rossmann-like Domain"/>
    <property type="match status" value="2"/>
</dbReference>
<dbReference type="InterPro" id="IPR049551">
    <property type="entry name" value="PKS_DH_C"/>
</dbReference>
<dbReference type="SMART" id="SM00827">
    <property type="entry name" value="PKS_AT"/>
    <property type="match status" value="2"/>
</dbReference>
<dbReference type="Pfam" id="PF21089">
    <property type="entry name" value="PKS_DH_N"/>
    <property type="match status" value="2"/>
</dbReference>
<dbReference type="EMBL" id="JBIRYO010000050">
    <property type="protein sequence ID" value="MFI2478680.1"/>
    <property type="molecule type" value="Genomic_DNA"/>
</dbReference>
<feature type="active site" description="Proton acceptor; for dehydratase activity" evidence="5">
    <location>
        <position position="627"/>
    </location>
</feature>
<dbReference type="SUPFAM" id="SSF53901">
    <property type="entry name" value="Thiolase-like"/>
    <property type="match status" value="2"/>
</dbReference>
<dbReference type="InterPro" id="IPR036736">
    <property type="entry name" value="ACP-like_sf"/>
</dbReference>
<dbReference type="InterPro" id="IPR014030">
    <property type="entry name" value="Ketoacyl_synth_N"/>
</dbReference>
<dbReference type="SMART" id="SM00822">
    <property type="entry name" value="PKS_KR"/>
    <property type="match status" value="2"/>
</dbReference>